<dbReference type="SUPFAM" id="SSF63411">
    <property type="entry name" value="LuxS/MPP-like metallohydrolase"/>
    <property type="match status" value="2"/>
</dbReference>
<evidence type="ECO:0000259" key="1">
    <source>
        <dbReference type="Pfam" id="PF00675"/>
    </source>
</evidence>
<dbReference type="Pfam" id="PF05193">
    <property type="entry name" value="Peptidase_M16_C"/>
    <property type="match status" value="1"/>
</dbReference>
<gene>
    <name evidence="3" type="ORF">NKE59_08970</name>
</gene>
<dbReference type="InterPro" id="IPR011249">
    <property type="entry name" value="Metalloenz_LuxS/M16"/>
</dbReference>
<proteinExistence type="predicted"/>
<organism evidence="3">
    <name type="scientific">Polynucleobacter sp. UK-FUSCHL-C3</name>
    <dbReference type="NCBI Taxonomy" id="2955208"/>
    <lineage>
        <taxon>Bacteria</taxon>
        <taxon>Pseudomonadati</taxon>
        <taxon>Pseudomonadota</taxon>
        <taxon>Betaproteobacteria</taxon>
        <taxon>Burkholderiales</taxon>
        <taxon>Burkholderiaceae</taxon>
        <taxon>Polynucleobacter</taxon>
    </lineage>
</organism>
<sequence>MMHIVQIYIKRYLLIFIALGCGIWGKAYAVLPIQEIALSNGSKAYLVQATTIPMIDIEISVDAGSRYDPKGKSGLAGLTAALLTRGIEWNGSLLNEAMQADAIADLGASISASASGERTIVRARSLSKPDVFNSVLDLLSAAISKPIFDVQIVAREKQRISSAIAEGDTKPEVVMQKRFRKELFRDYPLAESPSLLSIASIDADDLKRFHRNFYRQDRMIINMVGDLDVKTAKQVAEKLIAQLPQQGPAIPALPPFIPSPLAPEADRLIRIPFQTQQTHIALGMSSITRSNPDYFPLLVGNYVLGGGGFVSRLVGEVRDKRGYAYSVFSYFQPGRETGSFEAGLQTRNDQANQALVVLQETIARFIKEGPSDSELAAAKSNLMNGFPLRLDSNRKLLDNLSAITWNQLPLNTLDVWTQQVAAVKKEDVRAAFQRNLDMGRMISILVGGAQ</sequence>
<dbReference type="Pfam" id="PF00675">
    <property type="entry name" value="Peptidase_M16"/>
    <property type="match status" value="1"/>
</dbReference>
<feature type="domain" description="Peptidase M16 C-terminal" evidence="2">
    <location>
        <begin position="200"/>
        <end position="382"/>
    </location>
</feature>
<name>A0AAU8A2F9_9BURK</name>
<dbReference type="InterPro" id="IPR011765">
    <property type="entry name" value="Pept_M16_N"/>
</dbReference>
<dbReference type="Gene3D" id="3.30.830.10">
    <property type="entry name" value="Metalloenzyme, LuxS/M16 peptidase-like"/>
    <property type="match status" value="2"/>
</dbReference>
<accession>A0AAU8A2F9</accession>
<evidence type="ECO:0000259" key="2">
    <source>
        <dbReference type="Pfam" id="PF05193"/>
    </source>
</evidence>
<dbReference type="EMBL" id="CP099959">
    <property type="protein sequence ID" value="XCC57603.1"/>
    <property type="molecule type" value="Genomic_DNA"/>
</dbReference>
<protein>
    <submittedName>
        <fullName evidence="3">Insulinase family protein</fullName>
    </submittedName>
</protein>
<feature type="domain" description="Peptidase M16 N-terminal" evidence="1">
    <location>
        <begin position="53"/>
        <end position="191"/>
    </location>
</feature>
<reference evidence="3" key="1">
    <citation type="submission" date="2022-06" db="EMBL/GenBank/DDBJ databases">
        <title>New Polynucleobacter species.</title>
        <authorList>
            <person name="Hahn M.W."/>
        </authorList>
    </citation>
    <scope>NUCLEOTIDE SEQUENCE</scope>
    <source>
        <strain evidence="3">UK-FUSCHL-C3</strain>
    </source>
</reference>
<evidence type="ECO:0000313" key="3">
    <source>
        <dbReference type="EMBL" id="XCC57603.1"/>
    </source>
</evidence>
<dbReference type="RefSeq" id="WP_353438655.1">
    <property type="nucleotide sequence ID" value="NZ_CP099959.1"/>
</dbReference>
<dbReference type="InterPro" id="IPR050361">
    <property type="entry name" value="MPP/UQCRC_Complex"/>
</dbReference>
<dbReference type="PANTHER" id="PTHR11851:SF224">
    <property type="entry name" value="PROCESSING PROTEASE"/>
    <property type="match status" value="1"/>
</dbReference>
<dbReference type="GO" id="GO:0046872">
    <property type="term" value="F:metal ion binding"/>
    <property type="evidence" value="ECO:0007669"/>
    <property type="project" value="InterPro"/>
</dbReference>
<dbReference type="InterPro" id="IPR007863">
    <property type="entry name" value="Peptidase_M16_C"/>
</dbReference>
<dbReference type="PANTHER" id="PTHR11851">
    <property type="entry name" value="METALLOPROTEASE"/>
    <property type="match status" value="1"/>
</dbReference>
<dbReference type="AlphaFoldDB" id="A0AAU8A2F9"/>